<dbReference type="PANTHER" id="PTHR31734:SF114">
    <property type="entry name" value="AUXIN-RESPONSIVE PROTEIN IAA32"/>
    <property type="match status" value="1"/>
</dbReference>
<evidence type="ECO:0000259" key="9">
    <source>
        <dbReference type="PROSITE" id="PS51745"/>
    </source>
</evidence>
<comment type="similarity">
    <text evidence="2 8">Belongs to the Aux/IAA family.</text>
</comment>
<keyword evidence="6 8" id="KW-0539">Nucleus</keyword>
<dbReference type="Proteomes" id="UP001370490">
    <property type="component" value="Unassembled WGS sequence"/>
</dbReference>
<keyword evidence="5 8" id="KW-0804">Transcription</keyword>
<dbReference type="InterPro" id="IPR053793">
    <property type="entry name" value="PB1-like"/>
</dbReference>
<evidence type="ECO:0000256" key="5">
    <source>
        <dbReference type="ARBA" id="ARBA00023163"/>
    </source>
</evidence>
<dbReference type="Pfam" id="PF02309">
    <property type="entry name" value="AUX_IAA"/>
    <property type="match status" value="1"/>
</dbReference>
<feature type="domain" description="PB1" evidence="9">
    <location>
        <begin position="96"/>
        <end position="184"/>
    </location>
</feature>
<dbReference type="SUPFAM" id="SSF54277">
    <property type="entry name" value="CAD &amp; PB1 domains"/>
    <property type="match status" value="1"/>
</dbReference>
<gene>
    <name evidence="10" type="ORF">RJ641_012198</name>
</gene>
<evidence type="ECO:0000256" key="8">
    <source>
        <dbReference type="RuleBase" id="RU004549"/>
    </source>
</evidence>
<name>A0AAN8Z210_9MAGN</name>
<keyword evidence="11" id="KW-1185">Reference proteome</keyword>
<dbReference type="GO" id="GO:0006355">
    <property type="term" value="P:regulation of DNA-templated transcription"/>
    <property type="evidence" value="ECO:0007669"/>
    <property type="project" value="InterPro"/>
</dbReference>
<evidence type="ECO:0000256" key="1">
    <source>
        <dbReference type="ARBA" id="ARBA00004123"/>
    </source>
</evidence>
<dbReference type="PANTHER" id="PTHR31734">
    <property type="entry name" value="AUXIN-RESPONSIVE PROTEIN IAA17"/>
    <property type="match status" value="1"/>
</dbReference>
<dbReference type="AlphaFoldDB" id="A0AAN8Z210"/>
<accession>A0AAN8Z210</accession>
<evidence type="ECO:0000256" key="4">
    <source>
        <dbReference type="ARBA" id="ARBA00023015"/>
    </source>
</evidence>
<evidence type="ECO:0000313" key="10">
    <source>
        <dbReference type="EMBL" id="KAK6921691.1"/>
    </source>
</evidence>
<evidence type="ECO:0000256" key="3">
    <source>
        <dbReference type="ARBA" id="ARBA00022491"/>
    </source>
</evidence>
<evidence type="ECO:0000256" key="6">
    <source>
        <dbReference type="ARBA" id="ARBA00023242"/>
    </source>
</evidence>
<keyword evidence="3 8" id="KW-0678">Repressor</keyword>
<comment type="subcellular location">
    <subcellularLocation>
        <location evidence="1 8">Nucleus</location>
    </subcellularLocation>
</comment>
<dbReference type="PROSITE" id="PS51745">
    <property type="entry name" value="PB1"/>
    <property type="match status" value="1"/>
</dbReference>
<protein>
    <recommendedName>
        <fullName evidence="8">Auxin-responsive protein</fullName>
    </recommendedName>
</protein>
<sequence>MGSSNSEARKLFRNSANLRSTYSQGNADDAIIDLGLSLRTLQSAAYNHPSGQFLSSASYGDVMNWQQLNTYLKSSSRATMDACDEEGEGVQSKERWAYVKVNMEGVLVGRKVCIPDHADYSSLALQLEEMFGRYSLCGLRLFQAGSDFSLFYQDTKDNWRAVGDVPWKEFADCVKRLKIARRTEGHLSSSSALT</sequence>
<dbReference type="GO" id="GO:0009734">
    <property type="term" value="P:auxin-activated signaling pathway"/>
    <property type="evidence" value="ECO:0007669"/>
    <property type="project" value="UniProtKB-UniRule"/>
</dbReference>
<comment type="subunit">
    <text evidence="8">Homodimers and heterodimers.</text>
</comment>
<dbReference type="Gene3D" id="3.10.20.90">
    <property type="entry name" value="Phosphatidylinositol 3-kinase Catalytic Subunit, Chain A, domain 1"/>
    <property type="match status" value="1"/>
</dbReference>
<keyword evidence="4 8" id="KW-0805">Transcription regulation</keyword>
<organism evidence="10 11">
    <name type="scientific">Dillenia turbinata</name>
    <dbReference type="NCBI Taxonomy" id="194707"/>
    <lineage>
        <taxon>Eukaryota</taxon>
        <taxon>Viridiplantae</taxon>
        <taxon>Streptophyta</taxon>
        <taxon>Embryophyta</taxon>
        <taxon>Tracheophyta</taxon>
        <taxon>Spermatophyta</taxon>
        <taxon>Magnoliopsida</taxon>
        <taxon>eudicotyledons</taxon>
        <taxon>Gunneridae</taxon>
        <taxon>Pentapetalae</taxon>
        <taxon>Dilleniales</taxon>
        <taxon>Dilleniaceae</taxon>
        <taxon>Dillenia</taxon>
    </lineage>
</organism>
<dbReference type="InterPro" id="IPR003311">
    <property type="entry name" value="AUX_IAA"/>
</dbReference>
<evidence type="ECO:0000256" key="2">
    <source>
        <dbReference type="ARBA" id="ARBA00006728"/>
    </source>
</evidence>
<reference evidence="10 11" key="1">
    <citation type="submission" date="2023-12" db="EMBL/GenBank/DDBJ databases">
        <title>A high-quality genome assembly for Dillenia turbinata (Dilleniales).</title>
        <authorList>
            <person name="Chanderbali A."/>
        </authorList>
    </citation>
    <scope>NUCLEOTIDE SEQUENCE [LARGE SCALE GENOMIC DNA]</scope>
    <source>
        <strain evidence="10">LSX21</strain>
        <tissue evidence="10">Leaf</tissue>
    </source>
</reference>
<comment type="function">
    <text evidence="8">Aux/IAA proteins are short-lived transcriptional factors that function as repressors of early auxin response genes at low auxin concentrations.</text>
</comment>
<dbReference type="EMBL" id="JBAMMX010000019">
    <property type="protein sequence ID" value="KAK6921691.1"/>
    <property type="molecule type" value="Genomic_DNA"/>
</dbReference>
<evidence type="ECO:0000256" key="7">
    <source>
        <dbReference type="ARBA" id="ARBA00023294"/>
    </source>
</evidence>
<dbReference type="InterPro" id="IPR033389">
    <property type="entry name" value="AUX/IAA_dom"/>
</dbReference>
<proteinExistence type="inferred from homology"/>
<comment type="caution">
    <text evidence="10">The sequence shown here is derived from an EMBL/GenBank/DDBJ whole genome shotgun (WGS) entry which is preliminary data.</text>
</comment>
<dbReference type="GO" id="GO:0005634">
    <property type="term" value="C:nucleus"/>
    <property type="evidence" value="ECO:0007669"/>
    <property type="project" value="UniProtKB-SubCell"/>
</dbReference>
<keyword evidence="7 8" id="KW-0927">Auxin signaling pathway</keyword>
<evidence type="ECO:0000313" key="11">
    <source>
        <dbReference type="Proteomes" id="UP001370490"/>
    </source>
</evidence>